<dbReference type="Pfam" id="PF09754">
    <property type="entry name" value="PAC2"/>
    <property type="match status" value="1"/>
</dbReference>
<dbReference type="Proteomes" id="UP000294558">
    <property type="component" value="Unassembled WGS sequence"/>
</dbReference>
<dbReference type="EMBL" id="SOAU01000001">
    <property type="protein sequence ID" value="TDT14854.1"/>
    <property type="molecule type" value="Genomic_DNA"/>
</dbReference>
<dbReference type="SUPFAM" id="SSF159659">
    <property type="entry name" value="Cgl1923-like"/>
    <property type="match status" value="1"/>
</dbReference>
<accession>A0A4R7HWD8</accession>
<comment type="caution">
    <text evidence="1">The sequence shown here is derived from an EMBL/GenBank/DDBJ whole genome shotgun (WGS) entry which is preliminary data.</text>
</comment>
<keyword evidence="2" id="KW-1185">Reference proteome</keyword>
<dbReference type="PIRSF" id="PIRSF028754">
    <property type="entry name" value="UCP028754"/>
    <property type="match status" value="1"/>
</dbReference>
<sequence>MEHVRWLPGVDAISLTNPVVVAAFTGWNDAGDAASTAVRTLIETSGAVPLAEIDPEPFTDFATVRPHVTLDDERNRSIVWPTVGVWGATTPGTDVVLVLGPEPALKWRTFCEQIVVIADRVGARMAFTLGALLADVPHTRRTQVIGTATDPDLIDRFDLERSRYEGPTGIVGVLHEALSNNGFPTASLWAAVPGYAAQLPSPRATFALLEKSCTMMGTPAPVAGVASEIADYDAKVAALISDDDDLVTYVSRLEEMVDEMADDEPELDEETFESIDDTDPGILVDEVEQFLRNQDD</sequence>
<dbReference type="GO" id="GO:0000502">
    <property type="term" value="C:proteasome complex"/>
    <property type="evidence" value="ECO:0007669"/>
    <property type="project" value="UniProtKB-KW"/>
</dbReference>
<organism evidence="1 2">
    <name type="scientific">Ilumatobacter fluminis</name>
    <dbReference type="NCBI Taxonomy" id="467091"/>
    <lineage>
        <taxon>Bacteria</taxon>
        <taxon>Bacillati</taxon>
        <taxon>Actinomycetota</taxon>
        <taxon>Acidimicrobiia</taxon>
        <taxon>Acidimicrobiales</taxon>
        <taxon>Ilumatobacteraceae</taxon>
        <taxon>Ilumatobacter</taxon>
    </lineage>
</organism>
<dbReference type="OrthoDB" id="150941at2"/>
<dbReference type="RefSeq" id="WP_133867367.1">
    <property type="nucleotide sequence ID" value="NZ_SOAU01000001.1"/>
</dbReference>
<dbReference type="Gene3D" id="3.40.50.10900">
    <property type="entry name" value="PAC-like subunit"/>
    <property type="match status" value="1"/>
</dbReference>
<dbReference type="InterPro" id="IPR019151">
    <property type="entry name" value="Proteasome_assmbl_chaperone_2"/>
</dbReference>
<gene>
    <name evidence="1" type="ORF">BDK89_0412</name>
</gene>
<proteinExistence type="predicted"/>
<reference evidence="1 2" key="1">
    <citation type="submission" date="2019-03" db="EMBL/GenBank/DDBJ databases">
        <title>Sequencing the genomes of 1000 actinobacteria strains.</title>
        <authorList>
            <person name="Klenk H.-P."/>
        </authorList>
    </citation>
    <scope>NUCLEOTIDE SEQUENCE [LARGE SCALE GENOMIC DNA]</scope>
    <source>
        <strain evidence="1 2">DSM 18936</strain>
    </source>
</reference>
<dbReference type="InterPro" id="IPR008492">
    <property type="entry name" value="Rv2714-like"/>
</dbReference>
<dbReference type="InterPro" id="IPR038389">
    <property type="entry name" value="PSMG2_sf"/>
</dbReference>
<protein>
    <submittedName>
        <fullName evidence="1">Proteasome assembly chaperone (PAC2) family protein</fullName>
    </submittedName>
</protein>
<evidence type="ECO:0000313" key="2">
    <source>
        <dbReference type="Proteomes" id="UP000294558"/>
    </source>
</evidence>
<keyword evidence="1" id="KW-0647">Proteasome</keyword>
<dbReference type="AlphaFoldDB" id="A0A4R7HWD8"/>
<evidence type="ECO:0000313" key="1">
    <source>
        <dbReference type="EMBL" id="TDT14854.1"/>
    </source>
</evidence>
<name>A0A4R7HWD8_9ACTN</name>